<accession>A0A9J6APA4</accession>
<protein>
    <submittedName>
        <fullName evidence="1">Uncharacterized protein</fullName>
    </submittedName>
</protein>
<keyword evidence="2" id="KW-1185">Reference proteome</keyword>
<evidence type="ECO:0000313" key="2">
    <source>
        <dbReference type="Proteomes" id="UP000824120"/>
    </source>
</evidence>
<dbReference type="Proteomes" id="UP000824120">
    <property type="component" value="Chromosome 2"/>
</dbReference>
<proteinExistence type="predicted"/>
<organism evidence="1 2">
    <name type="scientific">Solanum commersonii</name>
    <name type="common">Commerson's wild potato</name>
    <name type="synonym">Commerson's nightshade</name>
    <dbReference type="NCBI Taxonomy" id="4109"/>
    <lineage>
        <taxon>Eukaryota</taxon>
        <taxon>Viridiplantae</taxon>
        <taxon>Streptophyta</taxon>
        <taxon>Embryophyta</taxon>
        <taxon>Tracheophyta</taxon>
        <taxon>Spermatophyta</taxon>
        <taxon>Magnoliopsida</taxon>
        <taxon>eudicotyledons</taxon>
        <taxon>Gunneridae</taxon>
        <taxon>Pentapetalae</taxon>
        <taxon>asterids</taxon>
        <taxon>lamiids</taxon>
        <taxon>Solanales</taxon>
        <taxon>Solanaceae</taxon>
        <taxon>Solanoideae</taxon>
        <taxon>Solaneae</taxon>
        <taxon>Solanum</taxon>
    </lineage>
</organism>
<reference evidence="1 2" key="1">
    <citation type="submission" date="2020-09" db="EMBL/GenBank/DDBJ databases">
        <title>De no assembly of potato wild relative species, Solanum commersonii.</title>
        <authorList>
            <person name="Cho K."/>
        </authorList>
    </citation>
    <scope>NUCLEOTIDE SEQUENCE [LARGE SCALE GENOMIC DNA]</scope>
    <source>
        <strain evidence="1">LZ3.2</strain>
        <tissue evidence="1">Leaf</tissue>
    </source>
</reference>
<gene>
    <name evidence="1" type="ORF">H5410_011121</name>
</gene>
<name>A0A9J6APA4_SOLCO</name>
<evidence type="ECO:0000313" key="1">
    <source>
        <dbReference type="EMBL" id="KAG5625903.1"/>
    </source>
</evidence>
<dbReference type="EMBL" id="JACXVP010000002">
    <property type="protein sequence ID" value="KAG5625903.1"/>
    <property type="molecule type" value="Genomic_DNA"/>
</dbReference>
<dbReference type="AlphaFoldDB" id="A0A9J6APA4"/>
<comment type="caution">
    <text evidence="1">The sequence shown here is derived from an EMBL/GenBank/DDBJ whole genome shotgun (WGS) entry which is preliminary data.</text>
</comment>
<sequence length="63" mass="7021">MPKNTEGECAHTPAMLLLTKTMSQCGNHPAKIIGVSKVFFSSGFRRFCITGPCSWECTEILWQ</sequence>